<sequence>MFHVNIKNYCQQKAAPVGSSTYYALQRAPSKARPLLTALYALHQKLSESVREVSDPTIGHVKLTWWKSEFGALAQDKPTHPVTQAIARYYTSFPPIQTFMTWLSGYQMDLDQTRYLNFLELYRYLERVGATLADTLARVTTSEPSTLALWAPKLGRALLLADIVERTGVHARCGRIYIPLDEMRQFSVTSNDILHSRYSQGFTQLMSFQVERARRSLIEALNAMPETERKAQRVLRAQASILLALLHEVEVENYRVLHQRIALTPLRKLWIAWCTR</sequence>
<dbReference type="GO" id="GO:0016765">
    <property type="term" value="F:transferase activity, transferring alkyl or aryl (other than methyl) groups"/>
    <property type="evidence" value="ECO:0007669"/>
    <property type="project" value="UniProtKB-ARBA"/>
</dbReference>
<accession>A0A916NFK9</accession>
<dbReference type="InterPro" id="IPR002060">
    <property type="entry name" value="Squ/phyt_synthse"/>
</dbReference>
<organism evidence="1 2">
    <name type="scientific">Candidatus Vallotiella hemipterorum</name>
    <dbReference type="NCBI Taxonomy" id="1177213"/>
    <lineage>
        <taxon>Bacteria</taxon>
        <taxon>Pseudomonadati</taxon>
        <taxon>Pseudomonadota</taxon>
        <taxon>Betaproteobacteria</taxon>
        <taxon>Burkholderiales</taxon>
        <taxon>Burkholderiaceae</taxon>
        <taxon>Candidatus Vallotiella</taxon>
    </lineage>
</organism>
<dbReference type="PANTHER" id="PTHR31480">
    <property type="entry name" value="BIFUNCTIONAL LYCOPENE CYCLASE/PHYTOENE SYNTHASE"/>
    <property type="match status" value="1"/>
</dbReference>
<protein>
    <submittedName>
        <fullName evidence="1">Squalene/phytoene synthase family protein</fullName>
    </submittedName>
</protein>
<dbReference type="EMBL" id="OU343031">
    <property type="protein sequence ID" value="CAG7601893.1"/>
    <property type="molecule type" value="Genomic_DNA"/>
</dbReference>
<proteinExistence type="predicted"/>
<dbReference type="KEGG" id="vtr:MYVALT_F_02820"/>
<dbReference type="Pfam" id="PF00494">
    <property type="entry name" value="SQS_PSY"/>
    <property type="match status" value="1"/>
</dbReference>
<dbReference type="AlphaFoldDB" id="A0A916NFK9"/>
<evidence type="ECO:0000313" key="2">
    <source>
        <dbReference type="Proteomes" id="UP000693996"/>
    </source>
</evidence>
<gene>
    <name evidence="1" type="ORF">MYVALT_F_02820</name>
</gene>
<dbReference type="InterPro" id="IPR008949">
    <property type="entry name" value="Isoprenoid_synthase_dom_sf"/>
</dbReference>
<keyword evidence="2" id="KW-1185">Reference proteome</keyword>
<name>A0A916NFK9_9BURK</name>
<reference evidence="1" key="1">
    <citation type="submission" date="2021-06" db="EMBL/GenBank/DDBJ databases">
        <authorList>
            <person name="Szabo G."/>
        </authorList>
    </citation>
    <scope>NUCLEOTIDE SEQUENCE</scope>
    <source>
        <strain evidence="1">MYVALT</strain>
    </source>
</reference>
<dbReference type="SUPFAM" id="SSF48576">
    <property type="entry name" value="Terpenoid synthases"/>
    <property type="match status" value="1"/>
</dbReference>
<dbReference type="InterPro" id="IPR018247">
    <property type="entry name" value="EF_Hand_1_Ca_BS"/>
</dbReference>
<evidence type="ECO:0000313" key="1">
    <source>
        <dbReference type="EMBL" id="CAG7601893.1"/>
    </source>
</evidence>
<dbReference type="Proteomes" id="UP000693996">
    <property type="component" value="Chromosome"/>
</dbReference>
<dbReference type="Gene3D" id="1.10.600.10">
    <property type="entry name" value="Farnesyl Diphosphate Synthase"/>
    <property type="match status" value="1"/>
</dbReference>
<dbReference type="PROSITE" id="PS00018">
    <property type="entry name" value="EF_HAND_1"/>
    <property type="match status" value="1"/>
</dbReference>